<dbReference type="InterPro" id="IPR004919">
    <property type="entry name" value="GmrSD_N"/>
</dbReference>
<reference evidence="3 4" key="1">
    <citation type="submission" date="2014-02" db="EMBL/GenBank/DDBJ databases">
        <title>The small core and large imbalanced accessory genome model reveals a collaborative survival strategy of Sorangium cellulosum strains in nature.</title>
        <authorList>
            <person name="Han K."/>
            <person name="Peng R."/>
            <person name="Blom J."/>
            <person name="Li Y.-Z."/>
        </authorList>
    </citation>
    <scope>NUCLEOTIDE SEQUENCE [LARGE SCALE GENOMIC DNA]</scope>
    <source>
        <strain evidence="3 4">So0157-25</strain>
    </source>
</reference>
<organism evidence="3 4">
    <name type="scientific">Sorangium cellulosum</name>
    <name type="common">Polyangium cellulosum</name>
    <dbReference type="NCBI Taxonomy" id="56"/>
    <lineage>
        <taxon>Bacteria</taxon>
        <taxon>Pseudomonadati</taxon>
        <taxon>Myxococcota</taxon>
        <taxon>Polyangia</taxon>
        <taxon>Polyangiales</taxon>
        <taxon>Polyangiaceae</taxon>
        <taxon>Sorangium</taxon>
    </lineage>
</organism>
<accession>A0A150P651</accession>
<dbReference type="PANTHER" id="PTHR35149">
    <property type="entry name" value="SLL5132 PROTEIN"/>
    <property type="match status" value="1"/>
</dbReference>
<evidence type="ECO:0000313" key="3">
    <source>
        <dbReference type="EMBL" id="KYF51155.1"/>
    </source>
</evidence>
<comment type="caution">
    <text evidence="3">The sequence shown here is derived from an EMBL/GenBank/DDBJ whole genome shotgun (WGS) entry which is preliminary data.</text>
</comment>
<evidence type="ECO:0000259" key="2">
    <source>
        <dbReference type="Pfam" id="PF07510"/>
    </source>
</evidence>
<evidence type="ECO:0000313" key="4">
    <source>
        <dbReference type="Proteomes" id="UP000075420"/>
    </source>
</evidence>
<dbReference type="Proteomes" id="UP000075420">
    <property type="component" value="Unassembled WGS sequence"/>
</dbReference>
<sequence>MSVSISGKESKVGDLFSREFVFRIPPYQRPYAWETEQAGELLSDLLDALGDISPAALDHAPPYFLGSIVIIKAEGKPESDVVDGQQRLTTLTILLSVLRAEIEDSEVRSQLRDLIYEPENRLRRIPARYRLTLRQRDEDFFRKHIQSDGALDTLPALNLNQLSDSQRNLARNAMLLRKRVQDLPPDRRILLAQYLVLHSFLVVVSTPTFESAYRIFSVLNNRGLDLSHADVLKADVLGAIPREAEREAYAQRWEQIEEDLGRDAFRDLISYVRTVLVRKKVEKSVLAEIRELVQSASNPKWFVDDVLEPYAEALNVIQHAAYPSDRDATTINGLLKWLGRIDNVDWIPAALVIVSRWQASPDKLEAALAALDRLASVLMVGRADINDRINRYAGVLAALEACGDDVEPARKAMTPTPAELEDACAVAEGDLYLNTRVRAYVLLRVDAALAESKAPHTDENPTVEHVLPQSPPANSEWLTWWPDAAVREEWTHRLGNLLLLTRRKNAQASNYDFDTKKTKYFCTKGGVSNFPLTTQVLQEKDWTPAIVKRRQEELVGVLKGTWSD</sequence>
<evidence type="ECO:0000259" key="1">
    <source>
        <dbReference type="Pfam" id="PF03235"/>
    </source>
</evidence>
<dbReference type="Pfam" id="PF03235">
    <property type="entry name" value="GmrSD_N"/>
    <property type="match status" value="1"/>
</dbReference>
<proteinExistence type="predicted"/>
<dbReference type="InterPro" id="IPR011089">
    <property type="entry name" value="GmrSD_C"/>
</dbReference>
<evidence type="ECO:0008006" key="5">
    <source>
        <dbReference type="Google" id="ProtNLM"/>
    </source>
</evidence>
<name>A0A150P651_SORCE</name>
<gene>
    <name evidence="3" type="ORF">BE08_44355</name>
</gene>
<dbReference type="EMBL" id="JELY01002959">
    <property type="protein sequence ID" value="KYF51155.1"/>
    <property type="molecule type" value="Genomic_DNA"/>
</dbReference>
<feature type="domain" description="GmrSD restriction endonucleases N-terminal" evidence="1">
    <location>
        <begin position="12"/>
        <end position="236"/>
    </location>
</feature>
<dbReference type="Pfam" id="PF07510">
    <property type="entry name" value="GmrSD_C"/>
    <property type="match status" value="1"/>
</dbReference>
<dbReference type="PANTHER" id="PTHR35149:SF2">
    <property type="entry name" value="DUF262 DOMAIN-CONTAINING PROTEIN"/>
    <property type="match status" value="1"/>
</dbReference>
<dbReference type="AlphaFoldDB" id="A0A150P651"/>
<protein>
    <recommendedName>
        <fullName evidence="5">DUF262 domain-containing protein</fullName>
    </recommendedName>
</protein>
<feature type="domain" description="GmrSD restriction endonucleases C-terminal" evidence="2">
    <location>
        <begin position="434"/>
        <end position="556"/>
    </location>
</feature>